<keyword evidence="3 13" id="KW-0436">Ligase</keyword>
<feature type="region of interest" description="Disordered" evidence="11">
    <location>
        <begin position="323"/>
        <end position="346"/>
    </location>
</feature>
<dbReference type="Gene3D" id="3.40.50.20">
    <property type="match status" value="1"/>
</dbReference>
<keyword evidence="9" id="KW-0464">Manganese</keyword>
<evidence type="ECO:0000259" key="12">
    <source>
        <dbReference type="PROSITE" id="PS50975"/>
    </source>
</evidence>
<comment type="cofactor">
    <cofactor evidence="1">
        <name>Mn(2+)</name>
        <dbReference type="ChEBI" id="CHEBI:29035"/>
    </cofactor>
</comment>
<evidence type="ECO:0000256" key="4">
    <source>
        <dbReference type="ARBA" id="ARBA00022723"/>
    </source>
</evidence>
<dbReference type="Gene3D" id="3.30.1490.20">
    <property type="entry name" value="ATP-grasp fold, A domain"/>
    <property type="match status" value="1"/>
</dbReference>
<evidence type="ECO:0000256" key="7">
    <source>
        <dbReference type="ARBA" id="ARBA00022842"/>
    </source>
</evidence>
<evidence type="ECO:0000313" key="13">
    <source>
        <dbReference type="EMBL" id="QGZ94188.1"/>
    </source>
</evidence>
<accession>A0A6I6MLM6</accession>
<dbReference type="Pfam" id="PF18030">
    <property type="entry name" value="Rimk_N"/>
    <property type="match status" value="1"/>
</dbReference>
<dbReference type="GO" id="GO:0005737">
    <property type="term" value="C:cytoplasm"/>
    <property type="evidence" value="ECO:0007669"/>
    <property type="project" value="TreeGrafter"/>
</dbReference>
<evidence type="ECO:0000256" key="6">
    <source>
        <dbReference type="ARBA" id="ARBA00022840"/>
    </source>
</evidence>
<evidence type="ECO:0000256" key="9">
    <source>
        <dbReference type="ARBA" id="ARBA00023211"/>
    </source>
</evidence>
<dbReference type="Proteomes" id="UP000431269">
    <property type="component" value="Chromosome"/>
</dbReference>
<evidence type="ECO:0000313" key="14">
    <source>
        <dbReference type="Proteomes" id="UP000431269"/>
    </source>
</evidence>
<dbReference type="GO" id="GO:0005524">
    <property type="term" value="F:ATP binding"/>
    <property type="evidence" value="ECO:0007669"/>
    <property type="project" value="UniProtKB-UniRule"/>
</dbReference>
<evidence type="ECO:0000256" key="3">
    <source>
        <dbReference type="ARBA" id="ARBA00022598"/>
    </source>
</evidence>
<evidence type="ECO:0000256" key="1">
    <source>
        <dbReference type="ARBA" id="ARBA00001936"/>
    </source>
</evidence>
<dbReference type="GO" id="GO:0046872">
    <property type="term" value="F:metal ion binding"/>
    <property type="evidence" value="ECO:0007669"/>
    <property type="project" value="UniProtKB-KW"/>
</dbReference>
<keyword evidence="4" id="KW-0479">Metal-binding</keyword>
<keyword evidence="14" id="KW-1185">Reference proteome</keyword>
<reference evidence="14" key="1">
    <citation type="submission" date="2019-12" db="EMBL/GenBank/DDBJ databases">
        <title>Complete genome of Terracaulis silvestris 0127_4.</title>
        <authorList>
            <person name="Vieira S."/>
            <person name="Riedel T."/>
            <person name="Sproer C."/>
            <person name="Pascual J."/>
            <person name="Boedeker C."/>
            <person name="Overmann J."/>
        </authorList>
    </citation>
    <scope>NUCLEOTIDE SEQUENCE [LARGE SCALE GENOMIC DNA]</scope>
    <source>
        <strain evidence="14">0127_4</strain>
    </source>
</reference>
<dbReference type="KEGG" id="tsv:DSM104635_01004"/>
<dbReference type="PROSITE" id="PS50975">
    <property type="entry name" value="ATP_GRASP"/>
    <property type="match status" value="1"/>
</dbReference>
<protein>
    <submittedName>
        <fullName evidence="13">Alpha-aminoadipate--LysW ligase LysX</fullName>
        <ecNumber evidence="13">6.3.2.-</ecNumber>
    </submittedName>
</protein>
<sequence>MRCWLFFNRDLGPNVPEAHEVFRFQEAAKALDIELHVLKPSEFDLVVDSLGGWSAIYQGRELRKPDLIIPRTGSETSYFTLAVLRHFERQGVAIVNPPAAIEAVADKLHTLQVLAGAGLPIPKTILGKFPVDVGLVEREIGFPVVVKKLRGTRGAGVMLCENRAQFDDLANLLDGAAQGQDFLFQQYIKASHGRDVRVLVVDGKAVAAMERRSTDGGFKSNISLGGAAMPFAPPPAMAELAVKVARELQLDVAGIDILFDKTAYRICEANSSPGFQGLERACDVDVPELVFVAMSRKFGLPLRHSARWERAIDRAAKAVLGPMPRPVNDDAPAMARAPTRRKRKPA</sequence>
<feature type="domain" description="ATP-grasp" evidence="12">
    <location>
        <begin position="111"/>
        <end position="295"/>
    </location>
</feature>
<dbReference type="Pfam" id="PF08443">
    <property type="entry name" value="RimK"/>
    <property type="match status" value="1"/>
</dbReference>
<gene>
    <name evidence="13" type="primary">lysX</name>
    <name evidence="13" type="ORF">DSM104635_01004</name>
</gene>
<dbReference type="NCBIfam" id="TIGR00768">
    <property type="entry name" value="rimK_fam"/>
    <property type="match status" value="1"/>
</dbReference>
<evidence type="ECO:0000256" key="10">
    <source>
        <dbReference type="PROSITE-ProRule" id="PRU00409"/>
    </source>
</evidence>
<dbReference type="InterPro" id="IPR013651">
    <property type="entry name" value="ATP-grasp_RimK-type"/>
</dbReference>
<keyword evidence="5 10" id="KW-0547">Nucleotide-binding</keyword>
<dbReference type="AlphaFoldDB" id="A0A6I6MLM6"/>
<proteinExistence type="predicted"/>
<organism evidence="13 14">
    <name type="scientific">Terricaulis silvestris</name>
    <dbReference type="NCBI Taxonomy" id="2686094"/>
    <lineage>
        <taxon>Bacteria</taxon>
        <taxon>Pseudomonadati</taxon>
        <taxon>Pseudomonadota</taxon>
        <taxon>Alphaproteobacteria</taxon>
        <taxon>Caulobacterales</taxon>
        <taxon>Caulobacteraceae</taxon>
        <taxon>Terricaulis</taxon>
    </lineage>
</organism>
<dbReference type="PANTHER" id="PTHR21621:SF2">
    <property type="entry name" value="COENZYME GAMMA-F420-2:ALPHA-L-GLUTAMATE LIGASE"/>
    <property type="match status" value="1"/>
</dbReference>
<dbReference type="GO" id="GO:0043774">
    <property type="term" value="F:coenzyme F420-2 alpha-glutamyl ligase activity"/>
    <property type="evidence" value="ECO:0007669"/>
    <property type="project" value="TreeGrafter"/>
</dbReference>
<evidence type="ECO:0000256" key="5">
    <source>
        <dbReference type="ARBA" id="ARBA00022741"/>
    </source>
</evidence>
<name>A0A6I6MLM6_9CAUL</name>
<comment type="cofactor">
    <cofactor evidence="2">
        <name>Mg(2+)</name>
        <dbReference type="ChEBI" id="CHEBI:18420"/>
    </cofactor>
</comment>
<keyword evidence="8" id="KW-0648">Protein biosynthesis</keyword>
<dbReference type="InterPro" id="IPR013815">
    <property type="entry name" value="ATP_grasp_subdomain_1"/>
</dbReference>
<dbReference type="InterPro" id="IPR041107">
    <property type="entry name" value="Rimk_N"/>
</dbReference>
<dbReference type="GO" id="GO:0006412">
    <property type="term" value="P:translation"/>
    <property type="evidence" value="ECO:0007669"/>
    <property type="project" value="UniProtKB-KW"/>
</dbReference>
<dbReference type="InterPro" id="IPR011761">
    <property type="entry name" value="ATP-grasp"/>
</dbReference>
<dbReference type="SUPFAM" id="SSF56059">
    <property type="entry name" value="Glutathione synthetase ATP-binding domain-like"/>
    <property type="match status" value="1"/>
</dbReference>
<evidence type="ECO:0000256" key="11">
    <source>
        <dbReference type="SAM" id="MobiDB-lite"/>
    </source>
</evidence>
<keyword evidence="7" id="KW-0460">Magnesium</keyword>
<evidence type="ECO:0000256" key="8">
    <source>
        <dbReference type="ARBA" id="ARBA00022917"/>
    </source>
</evidence>
<dbReference type="InterPro" id="IPR004666">
    <property type="entry name" value="Rp_bS6_RimK/Lys_biosynth_LsyX"/>
</dbReference>
<dbReference type="EC" id="6.3.2.-" evidence="13"/>
<dbReference type="Gene3D" id="3.30.470.20">
    <property type="entry name" value="ATP-grasp fold, B domain"/>
    <property type="match status" value="1"/>
</dbReference>
<dbReference type="EMBL" id="CP047045">
    <property type="protein sequence ID" value="QGZ94188.1"/>
    <property type="molecule type" value="Genomic_DNA"/>
</dbReference>
<evidence type="ECO:0000256" key="2">
    <source>
        <dbReference type="ARBA" id="ARBA00001946"/>
    </source>
</evidence>
<keyword evidence="6 10" id="KW-0067">ATP-binding</keyword>
<dbReference type="PANTHER" id="PTHR21621">
    <property type="entry name" value="RIBOSOMAL PROTEIN S6 MODIFICATION PROTEIN"/>
    <property type="match status" value="1"/>
</dbReference>